<organism evidence="1 2">
    <name type="scientific">Neospora caninum (strain Liverpool)</name>
    <dbReference type="NCBI Taxonomy" id="572307"/>
    <lineage>
        <taxon>Eukaryota</taxon>
        <taxon>Sar</taxon>
        <taxon>Alveolata</taxon>
        <taxon>Apicomplexa</taxon>
        <taxon>Conoidasida</taxon>
        <taxon>Coccidia</taxon>
        <taxon>Eucoccidiorida</taxon>
        <taxon>Eimeriorina</taxon>
        <taxon>Sarcocystidae</taxon>
        <taxon>Neospora</taxon>
    </lineage>
</organism>
<proteinExistence type="predicted"/>
<dbReference type="VEuPathDB" id="ToxoDB:NCLIV_033570"/>
<dbReference type="InterPro" id="IPR011009">
    <property type="entry name" value="Kinase-like_dom_sf"/>
</dbReference>
<reference evidence="2" key="1">
    <citation type="journal article" date="2012" name="PLoS Pathog.">
        <title>Comparative genomics of the apicomplexan parasites Toxoplasma gondii and Neospora caninum: Coccidia differing in host range and transmission strategy.</title>
        <authorList>
            <person name="Reid A.J."/>
            <person name="Vermont S.J."/>
            <person name="Cotton J.A."/>
            <person name="Harris D."/>
            <person name="Hill-Cawthorne G.A."/>
            <person name="Konen-Waisman S."/>
            <person name="Latham S.M."/>
            <person name="Mourier T."/>
            <person name="Norton R."/>
            <person name="Quail M.A."/>
            <person name="Sanders M."/>
            <person name="Shanmugam D."/>
            <person name="Sohal A."/>
            <person name="Wasmuth J.D."/>
            <person name="Brunk B."/>
            <person name="Grigg M.E."/>
            <person name="Howard J.C."/>
            <person name="Parkinson J."/>
            <person name="Roos D.S."/>
            <person name="Trees A.J."/>
            <person name="Berriman M."/>
            <person name="Pain A."/>
            <person name="Wastling J.M."/>
        </authorList>
    </citation>
    <scope>NUCLEOTIDE SEQUENCE [LARGE SCALE GENOMIC DNA]</scope>
    <source>
        <strain evidence="2">Liverpool</strain>
    </source>
</reference>
<evidence type="ECO:0000313" key="2">
    <source>
        <dbReference type="Proteomes" id="UP000007494"/>
    </source>
</evidence>
<dbReference type="eggNOG" id="ENOG502QZG4">
    <property type="taxonomic scope" value="Eukaryota"/>
</dbReference>
<keyword evidence="2" id="KW-1185">Reference proteome</keyword>
<dbReference type="SUPFAM" id="SSF56112">
    <property type="entry name" value="Protein kinase-like (PK-like)"/>
    <property type="match status" value="1"/>
</dbReference>
<dbReference type="InParanoid" id="F0VIK9"/>
<evidence type="ECO:0000313" key="1">
    <source>
        <dbReference type="EMBL" id="CBZ53570.1"/>
    </source>
</evidence>
<accession>F0VIK9</accession>
<dbReference type="OrthoDB" id="328890at2759"/>
<dbReference type="Gene3D" id="3.30.200.20">
    <property type="entry name" value="Phosphorylase Kinase, domain 1"/>
    <property type="match status" value="1"/>
</dbReference>
<sequence>MACLKERDTISQFRAQPRRSGDRLIGVRLQGEVYRMCCAVSACAALAKGWADSQFNRCLSLAVSAEVTWRDIEERGRAFVKQHARQIAGYSHLAEDEMHLMNALTDALPLGSVLQLNEGRMQLDRGRNVAVTEGAVLFDVTEKKSGGNYTAKLFSVGDTSVVRAATAVWRIFKERNVGAVLSERFGSAETVLDRGFLIPVAGGSLGNNSPVIRADGKWSDTAFLSAVLLYPRVAQTLDALLWSGAKLEKEAKFFLIRRLIQILGDLHRSKLCHGNLHPDSVVVLAETGDIALTSFGDSCFRPVYVLSNATGFGGVQQDAIRLGNIAYAIYNGKYDPDELDECNDNPVFLGADDTDVNDVAVRGAIMRLLCCGECTMGKPADYGADSPLFSS</sequence>
<gene>
    <name evidence="1" type="ORF">NCLIV_033570</name>
</gene>
<dbReference type="Proteomes" id="UP000007494">
    <property type="component" value="Chromosome VIII"/>
</dbReference>
<evidence type="ECO:0008006" key="3">
    <source>
        <dbReference type="Google" id="ProtNLM"/>
    </source>
</evidence>
<dbReference type="EMBL" id="FR823390">
    <property type="protein sequence ID" value="CBZ53570.1"/>
    <property type="molecule type" value="Genomic_DNA"/>
</dbReference>
<dbReference type="AlphaFoldDB" id="F0VIK9"/>
<name>F0VIK9_NEOCL</name>
<protein>
    <recommendedName>
        <fullName evidence="3">Protein kinase domain-containing protein</fullName>
    </recommendedName>
</protein>
<dbReference type="Gene3D" id="1.10.510.10">
    <property type="entry name" value="Transferase(Phosphotransferase) domain 1"/>
    <property type="match status" value="1"/>
</dbReference>
<dbReference type="RefSeq" id="XP_003883602.1">
    <property type="nucleotide sequence ID" value="XM_003883553.1"/>
</dbReference>
<dbReference type="GeneID" id="13442902"/>
<dbReference type="OMA" id="NIAYAIY"/>